<gene>
    <name evidence="1" type="ORF">Pint_34903</name>
</gene>
<protein>
    <submittedName>
        <fullName evidence="1">Uncharacterized protein</fullName>
    </submittedName>
</protein>
<name>A0ACC0Y2E3_9ROSI</name>
<accession>A0ACC0Y2E3</accession>
<reference evidence="2" key="1">
    <citation type="journal article" date="2023" name="G3 (Bethesda)">
        <title>Genome assembly and association tests identify interacting loci associated with vigor, precocity, and sex in interspecific pistachio rootstocks.</title>
        <authorList>
            <person name="Palmer W."/>
            <person name="Jacygrad E."/>
            <person name="Sagayaradj S."/>
            <person name="Cavanaugh K."/>
            <person name="Han R."/>
            <person name="Bertier L."/>
            <person name="Beede B."/>
            <person name="Kafkas S."/>
            <person name="Golino D."/>
            <person name="Preece J."/>
            <person name="Michelmore R."/>
        </authorList>
    </citation>
    <scope>NUCLEOTIDE SEQUENCE [LARGE SCALE GENOMIC DNA]</scope>
</reference>
<dbReference type="Proteomes" id="UP001163603">
    <property type="component" value="Chromosome 9"/>
</dbReference>
<dbReference type="EMBL" id="CM047744">
    <property type="protein sequence ID" value="KAJ0027806.1"/>
    <property type="molecule type" value="Genomic_DNA"/>
</dbReference>
<comment type="caution">
    <text evidence="1">The sequence shown here is derived from an EMBL/GenBank/DDBJ whole genome shotgun (WGS) entry which is preliminary data.</text>
</comment>
<keyword evidence="2" id="KW-1185">Reference proteome</keyword>
<organism evidence="1 2">
    <name type="scientific">Pistacia integerrima</name>
    <dbReference type="NCBI Taxonomy" id="434235"/>
    <lineage>
        <taxon>Eukaryota</taxon>
        <taxon>Viridiplantae</taxon>
        <taxon>Streptophyta</taxon>
        <taxon>Embryophyta</taxon>
        <taxon>Tracheophyta</taxon>
        <taxon>Spermatophyta</taxon>
        <taxon>Magnoliopsida</taxon>
        <taxon>eudicotyledons</taxon>
        <taxon>Gunneridae</taxon>
        <taxon>Pentapetalae</taxon>
        <taxon>rosids</taxon>
        <taxon>malvids</taxon>
        <taxon>Sapindales</taxon>
        <taxon>Anacardiaceae</taxon>
        <taxon>Pistacia</taxon>
    </lineage>
</organism>
<evidence type="ECO:0000313" key="1">
    <source>
        <dbReference type="EMBL" id="KAJ0027806.1"/>
    </source>
</evidence>
<sequence>MRNLLSWFFLIIFLVNCFGTNAVSVSGQCQNDQRSLLIQIKNSLVFDSALSVNLSRWNQNTDCCHWSGVGCDEAGRVISLNLSNKSISGGIENATGLFGLQHLKSLNLAYNRFDATQIPSRLANLRNLTYLNLSNAGFGGQIPIEISKMARLVTLDLSSLSYSNLSTFPLNFEIPNSSTSLELKIPTTSLFKLKISNLSLLIQNFTQLRELYLDGVNISAHGSEWCKALSSSLPNLQVLSLSSCFLSGPITSSFAKLRSLSVIRLDQNSLSSPVPKVLAEFMNLTSLRLNNCGLRGTFPQNILQLATLEHLDLSNNKFLQGSLPNFPQNQSLRTLMLTFTNFSGILPDSIANLKNLSRIELSNCNFTGAIPTSMANLTQIVYLDLSLNRFIGPIPSFHRSKNLSYLDLSRNQLTGAIPANWEQLQNLVFIDLSLNSLNGSIPPSLFDILSLQKLQLANNQIEGQVPGFPDAASSLLDTLDLSGNRLEGPIPMSVFKLHNLKILILSSNKFSGTIRLDTIQGLRNLTRLELSYNRLVVNASGSDYSFLPQISTLRLASCKLSVIPELKNQSKLSILDLSDNQISGEVPNWIWEVGNGGLAYLNLSHNLLRGLQEPYNLSNLSVLDLHFNQLQGEIPKPPQSAIYVDYSCNLFTSIPADIGTFLPVTVFFSLSNNSLTGVIPESICNATFLRVLDLSDKNLNGTLPTCLIERFPSLGVLNLRRNKITGAIWDAFPVNCGLQTLNLNGNQLKGRVPKTLANCKMLELLDLGNNQITDNFPCWLKEISSFRVLVLRSNKFYGKIGCPETDGNWSMLQIVDLAYNDFGGKLPAICLTTWKAMMADEEKAQSNLIHLQYELLGLAHLYYQDTVTVTIKGLEMELQKILTIFTSIDLSSNKFEGPIPEEIGQFKSLYLLNMSRNALTGPIPSSVGNLGQLESLDLSRNRLSGAIPTQLTSLYFLSVLNLSYNQLVGRIPSTNQFATFPPNSYEGNEGLYGCPLTNNCTTNSSMLPPPPPASPNSASNSEIDWMFITREIGFAVGFGAVVASLMFSKNVNKWYDDCISKYKVKFVR</sequence>
<evidence type="ECO:0000313" key="2">
    <source>
        <dbReference type="Proteomes" id="UP001163603"/>
    </source>
</evidence>
<proteinExistence type="predicted"/>